<dbReference type="PANTHER" id="PTHR43791:SF67">
    <property type="entry name" value="TRANSPORTER, PUTATIVE (AFU_ORTHOLOGUE AFUA_3G04010)-RELATED"/>
    <property type="match status" value="1"/>
</dbReference>
<proteinExistence type="predicted"/>
<accession>S7PW70</accession>
<dbReference type="GeneID" id="19307659"/>
<dbReference type="RefSeq" id="XP_007869755.1">
    <property type="nucleotide sequence ID" value="XM_007871564.1"/>
</dbReference>
<dbReference type="EMBL" id="KB469309">
    <property type="protein sequence ID" value="EPQ51871.1"/>
    <property type="molecule type" value="Genomic_DNA"/>
</dbReference>
<sequence length="521" mass="57337">MLPSENSGTLGPDVLTSMTDNNLTKRVLWKLDIYVLPPLALLWLANFIDRSNIGNARIAGLEKDTHLHGNQFNIALTVFYASYIIVELPSNWVLKKVKPNRWLPVLICTWGTVTTLSGLIQDFAGLTAVRVVLGFCEGGLLPGMVLYLSTLYKRHELQLRVGIFYASASLSGAFGGLLATAILKMDGVAGLAGWRWIFILEGLASIACGLIAAVFLPADIQSARFLTDEEKAFALNRFRRSEVTAASAPVAKPEPVDDVEKKGVFDIVEMHEEKPEDIRVFQEDEQFEWGEVIRGVKDIQVWLTAFAYLGLIVGLYSYSLFLPTIVAGLGYEGYQAQLHTVPPYVPAAVLTVVVAYFSDRLKWRGPFILICLPMTIIGYIVAITAQTNTGRYAAVFLMAAGVYPSGPCILSILPNNSSGHYKKATTTALQLAVANTGGFIATFAYTSDQAPRYIRGHSIALAFACLAWVLVAANVAYCALENRARRAGRRQSNIDRYRELWESGKTRAPIGDRHPEFLFTL</sequence>
<dbReference type="KEGG" id="gtr:GLOTRDRAFT_65465"/>
<feature type="transmembrane region" description="Helical" evidence="6">
    <location>
        <begin position="127"/>
        <end position="149"/>
    </location>
</feature>
<dbReference type="FunFam" id="1.20.1250.20:FF:000034">
    <property type="entry name" value="MFS general substrate transporter"/>
    <property type="match status" value="1"/>
</dbReference>
<dbReference type="GO" id="GO:0022857">
    <property type="term" value="F:transmembrane transporter activity"/>
    <property type="evidence" value="ECO:0007669"/>
    <property type="project" value="InterPro"/>
</dbReference>
<dbReference type="Gene3D" id="1.20.1250.20">
    <property type="entry name" value="MFS general substrate transporter like domains"/>
    <property type="match status" value="2"/>
</dbReference>
<dbReference type="PANTHER" id="PTHR43791">
    <property type="entry name" value="PERMEASE-RELATED"/>
    <property type="match status" value="1"/>
</dbReference>
<protein>
    <submittedName>
        <fullName evidence="8">MFS transporter</fullName>
    </submittedName>
</protein>
<dbReference type="FunFam" id="1.20.1250.20:FF:000068">
    <property type="entry name" value="MFS general substrate transporter"/>
    <property type="match status" value="1"/>
</dbReference>
<dbReference type="Proteomes" id="UP000030669">
    <property type="component" value="Unassembled WGS sequence"/>
</dbReference>
<keyword evidence="3 6" id="KW-0812">Transmembrane</keyword>
<dbReference type="InterPro" id="IPR011701">
    <property type="entry name" value="MFS"/>
</dbReference>
<dbReference type="AlphaFoldDB" id="S7PW70"/>
<dbReference type="InterPro" id="IPR036259">
    <property type="entry name" value="MFS_trans_sf"/>
</dbReference>
<feature type="transmembrane region" description="Helical" evidence="6">
    <location>
        <begin position="194"/>
        <end position="216"/>
    </location>
</feature>
<keyword evidence="9" id="KW-1185">Reference proteome</keyword>
<evidence type="ECO:0000256" key="2">
    <source>
        <dbReference type="ARBA" id="ARBA00022448"/>
    </source>
</evidence>
<dbReference type="InterPro" id="IPR020846">
    <property type="entry name" value="MFS_dom"/>
</dbReference>
<comment type="subcellular location">
    <subcellularLocation>
        <location evidence="1">Membrane</location>
        <topology evidence="1">Multi-pass membrane protein</topology>
    </subcellularLocation>
</comment>
<evidence type="ECO:0000256" key="3">
    <source>
        <dbReference type="ARBA" id="ARBA00022692"/>
    </source>
</evidence>
<reference evidence="8 9" key="1">
    <citation type="journal article" date="2012" name="Science">
        <title>The Paleozoic origin of enzymatic lignin decomposition reconstructed from 31 fungal genomes.</title>
        <authorList>
            <person name="Floudas D."/>
            <person name="Binder M."/>
            <person name="Riley R."/>
            <person name="Barry K."/>
            <person name="Blanchette R.A."/>
            <person name="Henrissat B."/>
            <person name="Martinez A.T."/>
            <person name="Otillar R."/>
            <person name="Spatafora J.W."/>
            <person name="Yadav J.S."/>
            <person name="Aerts A."/>
            <person name="Benoit I."/>
            <person name="Boyd A."/>
            <person name="Carlson A."/>
            <person name="Copeland A."/>
            <person name="Coutinho P.M."/>
            <person name="de Vries R.P."/>
            <person name="Ferreira P."/>
            <person name="Findley K."/>
            <person name="Foster B."/>
            <person name="Gaskell J."/>
            <person name="Glotzer D."/>
            <person name="Gorecki P."/>
            <person name="Heitman J."/>
            <person name="Hesse C."/>
            <person name="Hori C."/>
            <person name="Igarashi K."/>
            <person name="Jurgens J.A."/>
            <person name="Kallen N."/>
            <person name="Kersten P."/>
            <person name="Kohler A."/>
            <person name="Kuees U."/>
            <person name="Kumar T.K.A."/>
            <person name="Kuo A."/>
            <person name="LaButti K."/>
            <person name="Larrondo L.F."/>
            <person name="Lindquist E."/>
            <person name="Ling A."/>
            <person name="Lombard V."/>
            <person name="Lucas S."/>
            <person name="Lundell T."/>
            <person name="Martin R."/>
            <person name="McLaughlin D.J."/>
            <person name="Morgenstern I."/>
            <person name="Morin E."/>
            <person name="Murat C."/>
            <person name="Nagy L.G."/>
            <person name="Nolan M."/>
            <person name="Ohm R.A."/>
            <person name="Patyshakuliyeva A."/>
            <person name="Rokas A."/>
            <person name="Ruiz-Duenas F.J."/>
            <person name="Sabat G."/>
            <person name="Salamov A."/>
            <person name="Samejima M."/>
            <person name="Schmutz J."/>
            <person name="Slot J.C."/>
            <person name="St John F."/>
            <person name="Stenlid J."/>
            <person name="Sun H."/>
            <person name="Sun S."/>
            <person name="Syed K."/>
            <person name="Tsang A."/>
            <person name="Wiebenga A."/>
            <person name="Young D."/>
            <person name="Pisabarro A."/>
            <person name="Eastwood D.C."/>
            <person name="Martin F."/>
            <person name="Cullen D."/>
            <person name="Grigoriev I.V."/>
            <person name="Hibbett D.S."/>
        </authorList>
    </citation>
    <scope>NUCLEOTIDE SEQUENCE [LARGE SCALE GENOMIC DNA]</scope>
    <source>
        <strain evidence="8 9">ATCC 11539</strain>
    </source>
</reference>
<name>S7PW70_GLOTA</name>
<dbReference type="OrthoDB" id="9971669at2759"/>
<gene>
    <name evidence="8" type="ORF">GLOTRDRAFT_65465</name>
</gene>
<keyword evidence="2" id="KW-0813">Transport</keyword>
<feature type="transmembrane region" description="Helical" evidence="6">
    <location>
        <begin position="392"/>
        <end position="413"/>
    </location>
</feature>
<evidence type="ECO:0000256" key="5">
    <source>
        <dbReference type="ARBA" id="ARBA00023136"/>
    </source>
</evidence>
<evidence type="ECO:0000256" key="1">
    <source>
        <dbReference type="ARBA" id="ARBA00004141"/>
    </source>
</evidence>
<dbReference type="HOGENOM" id="CLU_001265_0_1_1"/>
<dbReference type="OMA" id="AKLHMNA"/>
<keyword evidence="4 6" id="KW-1133">Transmembrane helix</keyword>
<feature type="transmembrane region" description="Helical" evidence="6">
    <location>
        <begin position="425"/>
        <end position="446"/>
    </location>
</feature>
<feature type="transmembrane region" description="Helical" evidence="6">
    <location>
        <begin position="365"/>
        <end position="386"/>
    </location>
</feature>
<dbReference type="eggNOG" id="KOG2533">
    <property type="taxonomic scope" value="Eukaryota"/>
</dbReference>
<feature type="domain" description="Major facilitator superfamily (MFS) profile" evidence="7">
    <location>
        <begin position="35"/>
        <end position="485"/>
    </location>
</feature>
<dbReference type="CDD" id="cd17327">
    <property type="entry name" value="MFS_FEN2_like"/>
    <property type="match status" value="1"/>
</dbReference>
<evidence type="ECO:0000313" key="8">
    <source>
        <dbReference type="EMBL" id="EPQ51871.1"/>
    </source>
</evidence>
<evidence type="ECO:0000259" key="7">
    <source>
        <dbReference type="PROSITE" id="PS50850"/>
    </source>
</evidence>
<evidence type="ECO:0000313" key="9">
    <source>
        <dbReference type="Proteomes" id="UP000030669"/>
    </source>
</evidence>
<dbReference type="PROSITE" id="PS50850">
    <property type="entry name" value="MFS"/>
    <property type="match status" value="1"/>
</dbReference>
<evidence type="ECO:0000256" key="4">
    <source>
        <dbReference type="ARBA" id="ARBA00022989"/>
    </source>
</evidence>
<dbReference type="SUPFAM" id="SSF103473">
    <property type="entry name" value="MFS general substrate transporter"/>
    <property type="match status" value="1"/>
</dbReference>
<feature type="transmembrane region" description="Helical" evidence="6">
    <location>
        <begin position="102"/>
        <end position="121"/>
    </location>
</feature>
<keyword evidence="5 6" id="KW-0472">Membrane</keyword>
<organism evidence="8 9">
    <name type="scientific">Gloeophyllum trabeum (strain ATCC 11539 / FP-39264 / Madison 617)</name>
    <name type="common">Brown rot fungus</name>
    <dbReference type="NCBI Taxonomy" id="670483"/>
    <lineage>
        <taxon>Eukaryota</taxon>
        <taxon>Fungi</taxon>
        <taxon>Dikarya</taxon>
        <taxon>Basidiomycota</taxon>
        <taxon>Agaricomycotina</taxon>
        <taxon>Agaricomycetes</taxon>
        <taxon>Gloeophyllales</taxon>
        <taxon>Gloeophyllaceae</taxon>
        <taxon>Gloeophyllum</taxon>
    </lineage>
</organism>
<dbReference type="Pfam" id="PF07690">
    <property type="entry name" value="MFS_1"/>
    <property type="match status" value="1"/>
</dbReference>
<feature type="transmembrane region" description="Helical" evidence="6">
    <location>
        <begin position="458"/>
        <end position="480"/>
    </location>
</feature>
<evidence type="ECO:0000256" key="6">
    <source>
        <dbReference type="SAM" id="Phobius"/>
    </source>
</evidence>
<feature type="transmembrane region" description="Helical" evidence="6">
    <location>
        <begin position="301"/>
        <end position="321"/>
    </location>
</feature>
<feature type="transmembrane region" description="Helical" evidence="6">
    <location>
        <begin position="161"/>
        <end position="182"/>
    </location>
</feature>
<feature type="transmembrane region" description="Helical" evidence="6">
    <location>
        <begin position="341"/>
        <end position="358"/>
    </location>
</feature>
<dbReference type="GO" id="GO:0016020">
    <property type="term" value="C:membrane"/>
    <property type="evidence" value="ECO:0007669"/>
    <property type="project" value="UniProtKB-SubCell"/>
</dbReference>